<dbReference type="Proteomes" id="UP000663844">
    <property type="component" value="Unassembled WGS sequence"/>
</dbReference>
<organism evidence="2 3">
    <name type="scientific">Adineta steineri</name>
    <dbReference type="NCBI Taxonomy" id="433720"/>
    <lineage>
        <taxon>Eukaryota</taxon>
        <taxon>Metazoa</taxon>
        <taxon>Spiralia</taxon>
        <taxon>Gnathifera</taxon>
        <taxon>Rotifera</taxon>
        <taxon>Eurotatoria</taxon>
        <taxon>Bdelloidea</taxon>
        <taxon>Adinetida</taxon>
        <taxon>Adinetidae</taxon>
        <taxon>Adineta</taxon>
    </lineage>
</organism>
<accession>A0A819QFX7</accession>
<evidence type="ECO:0000259" key="1">
    <source>
        <dbReference type="Pfam" id="PF01755"/>
    </source>
</evidence>
<protein>
    <recommendedName>
        <fullName evidence="1">Glycosyl transferase family 25 domain-containing protein</fullName>
    </recommendedName>
</protein>
<dbReference type="InterPro" id="IPR002654">
    <property type="entry name" value="Glyco_trans_25"/>
</dbReference>
<dbReference type="EMBL" id="CAJOAZ010003720">
    <property type="protein sequence ID" value="CAF4024515.1"/>
    <property type="molecule type" value="Genomic_DNA"/>
</dbReference>
<gene>
    <name evidence="2" type="ORF">OXD698_LOCUS30910</name>
</gene>
<proteinExistence type="predicted"/>
<dbReference type="AlphaFoldDB" id="A0A819QFX7"/>
<reference evidence="2" key="1">
    <citation type="submission" date="2021-02" db="EMBL/GenBank/DDBJ databases">
        <authorList>
            <person name="Nowell W R."/>
        </authorList>
    </citation>
    <scope>NUCLEOTIDE SEQUENCE</scope>
</reference>
<name>A0A819QFX7_9BILA</name>
<evidence type="ECO:0000313" key="3">
    <source>
        <dbReference type="Proteomes" id="UP000663844"/>
    </source>
</evidence>
<comment type="caution">
    <text evidence="2">The sequence shown here is derived from an EMBL/GenBank/DDBJ whole genome shotgun (WGS) entry which is preliminary data.</text>
</comment>
<feature type="domain" description="Glycosyl transferase family 25" evidence="1">
    <location>
        <begin position="122"/>
        <end position="331"/>
    </location>
</feature>
<dbReference type="Pfam" id="PF01755">
    <property type="entry name" value="Glyco_transf_25"/>
    <property type="match status" value="1"/>
</dbReference>
<sequence length="374" mass="44036">MAFIPNWKRSFSKPANIICIILTVLGILKDYFCYKYLFFAVVLPGNFIHWSQICFKIDLPYHQDGIAYDYYSKNDIKQLKIGYQWKIWPTPQEVYQLANNSSIAKIETSPFAMSKLLFIDVIYIMTSSRLTERHNHLKKVFHRQGISMESVEWRMKWNQTTCNSNSTYSYVYKQLNLKDKPLDKEQQRRCAITMEHVDVWHEITEKKLQLALILEDDVIFVPFFKEKLARMIYAAIRSGALRINATCAKIEDERMADNEWINQNPMIVIGTCFNLHDQYFQKHLSDAPPLLSTHKREVSRCTHAYLLTLCSAQALINQIQEQKNDFLPSDFMQNSLFRLSPTLQSFWMDPPLAYQGNQINDIDKLETFKTKTYK</sequence>
<evidence type="ECO:0000313" key="2">
    <source>
        <dbReference type="EMBL" id="CAF4024515.1"/>
    </source>
</evidence>